<feature type="compositionally biased region" description="Low complexity" evidence="1">
    <location>
        <begin position="131"/>
        <end position="140"/>
    </location>
</feature>
<evidence type="ECO:0000256" key="1">
    <source>
        <dbReference type="SAM" id="MobiDB-lite"/>
    </source>
</evidence>
<feature type="compositionally biased region" description="Polar residues" evidence="1">
    <location>
        <begin position="12"/>
        <end position="23"/>
    </location>
</feature>
<dbReference type="Proteomes" id="UP000515125">
    <property type="component" value="Unplaced"/>
</dbReference>
<feature type="region of interest" description="Disordered" evidence="1">
    <location>
        <begin position="273"/>
        <end position="298"/>
    </location>
</feature>
<organism evidence="2 3">
    <name type="scientific">Cyclospora cayetanensis</name>
    <dbReference type="NCBI Taxonomy" id="88456"/>
    <lineage>
        <taxon>Eukaryota</taxon>
        <taxon>Sar</taxon>
        <taxon>Alveolata</taxon>
        <taxon>Apicomplexa</taxon>
        <taxon>Conoidasida</taxon>
        <taxon>Coccidia</taxon>
        <taxon>Eucoccidiorida</taxon>
        <taxon>Eimeriorina</taxon>
        <taxon>Eimeriidae</taxon>
        <taxon>Cyclospora</taxon>
    </lineage>
</organism>
<reference evidence="3" key="1">
    <citation type="submission" date="2025-08" db="UniProtKB">
        <authorList>
            <consortium name="RefSeq"/>
        </authorList>
    </citation>
    <scope>IDENTIFICATION</scope>
</reference>
<feature type="region of interest" description="Disordered" evidence="1">
    <location>
        <begin position="1"/>
        <end position="45"/>
    </location>
</feature>
<keyword evidence="2" id="KW-1185">Reference proteome</keyword>
<evidence type="ECO:0000313" key="2">
    <source>
        <dbReference type="Proteomes" id="UP000515125"/>
    </source>
</evidence>
<dbReference type="GeneID" id="113146586"/>
<accession>A0A6P6RQV5</accession>
<evidence type="ECO:0000313" key="3">
    <source>
        <dbReference type="RefSeq" id="XP_026190178.1"/>
    </source>
</evidence>
<sequence length="298" mass="32590">MGKYRGPEGLSQGLTAESVSRGSQCGLRDPWASTEGGFQDRTPVEERAAQRRPLDFRYVAFRNPLASVSDEEFFISLARTAHGWCAPQADIPGDNTLRGHGAFALPISRPQKMGDVEIPLSSLKAGRPADSSTLLSRTRLGSNSQLRQPRAAAVLAPPPTAAVAAPAKGFAAGCLPPNVVALDRLGLRKRIARDERLCMSYATKIQVLDTLNLTDFSPHTQTTGTKARCLRPRIEFAAQELRDKLHTEIALKHVIEDDEKRCLEAVGDHVHQQDLTKKPKNARMQPNPVASTIRDFEA</sequence>
<dbReference type="AlphaFoldDB" id="A0A6P6RQV5"/>
<feature type="region of interest" description="Disordered" evidence="1">
    <location>
        <begin position="127"/>
        <end position="146"/>
    </location>
</feature>
<name>A0A6P6RQV5_9EIME</name>
<gene>
    <name evidence="3" type="primary">LOC113146586</name>
</gene>
<dbReference type="OrthoDB" id="10354382at2759"/>
<proteinExistence type="predicted"/>
<dbReference type="RefSeq" id="XP_026190178.1">
    <property type="nucleotide sequence ID" value="XM_026334393.1"/>
</dbReference>
<protein>
    <submittedName>
        <fullName evidence="3">Uncharacterized protein LOC113146586</fullName>
    </submittedName>
</protein>